<sequence length="172" mass="19035">MGELIYLTGPVRSGKSARAVEIARGWGDDVVFVAPWWADPADLEMAERVRKHRAERPESWRTLEAPDRIDVALSTIDPPPAGVIVDSIVVWTAARFVRPDDDILQEWRALLDALCAAPYPTVVVGDEIGWSPVPMEADLRRFRDLVGLLAQATAAHSTESWLIVSGCPLRLK</sequence>
<dbReference type="SUPFAM" id="SSF52540">
    <property type="entry name" value="P-loop containing nucleoside triphosphate hydrolases"/>
    <property type="match status" value="1"/>
</dbReference>
<accession>A0A2S6NDF2</accession>
<protein>
    <recommendedName>
        <fullName evidence="14">Bifunctional adenosylcobalamin biosynthesis protein</fullName>
        <ecNumber evidence="14">2.7.1.156</ecNumber>
        <ecNumber evidence="14">2.7.7.62</ecNumber>
    </recommendedName>
</protein>
<evidence type="ECO:0000256" key="9">
    <source>
        <dbReference type="ARBA" id="ARBA00022679"/>
    </source>
</evidence>
<evidence type="ECO:0000313" key="18">
    <source>
        <dbReference type="Proteomes" id="UP000239089"/>
    </source>
</evidence>
<keyword evidence="12 14" id="KW-0067">ATP-binding</keyword>
<dbReference type="GO" id="GO:0009236">
    <property type="term" value="P:cobalamin biosynthetic process"/>
    <property type="evidence" value="ECO:0007669"/>
    <property type="project" value="UniProtKB-UniRule"/>
</dbReference>
<comment type="similarity">
    <text evidence="7 14">Belongs to the CobU/CobP family.</text>
</comment>
<evidence type="ECO:0000256" key="6">
    <source>
        <dbReference type="ARBA" id="ARBA00005159"/>
    </source>
</evidence>
<evidence type="ECO:0000256" key="12">
    <source>
        <dbReference type="ARBA" id="ARBA00022840"/>
    </source>
</evidence>
<dbReference type="GO" id="GO:0043752">
    <property type="term" value="F:adenosylcobinamide kinase activity"/>
    <property type="evidence" value="ECO:0007669"/>
    <property type="project" value="UniProtKB-EC"/>
</dbReference>
<evidence type="ECO:0000256" key="14">
    <source>
        <dbReference type="PIRNR" id="PIRNR006135"/>
    </source>
</evidence>
<dbReference type="Gene3D" id="3.40.50.300">
    <property type="entry name" value="P-loop containing nucleotide triphosphate hydrolases"/>
    <property type="match status" value="1"/>
</dbReference>
<dbReference type="EMBL" id="NHSJ01000037">
    <property type="protein sequence ID" value="PPQ32637.1"/>
    <property type="molecule type" value="Genomic_DNA"/>
</dbReference>
<dbReference type="CDD" id="cd00544">
    <property type="entry name" value="CobU"/>
    <property type="match status" value="1"/>
</dbReference>
<gene>
    <name evidence="17" type="ORF">CCR94_04735</name>
</gene>
<dbReference type="EC" id="2.7.7.62" evidence="14"/>
<keyword evidence="9 14" id="KW-0808">Transferase</keyword>
<comment type="pathway">
    <text evidence="5 14">Cofactor biosynthesis; adenosylcobalamin biosynthesis; adenosylcobalamin from cob(II)yrinate a,c-diamide: step 6/7.</text>
</comment>
<keyword evidence="18" id="KW-1185">Reference proteome</keyword>
<keyword evidence="10 14" id="KW-0547">Nucleotide-binding</keyword>
<name>A0A2S6NDF2_9HYPH</name>
<comment type="function">
    <text evidence="4 14">Catalyzes ATP-dependent phosphorylation of adenosylcobinamide and addition of GMP to adenosylcobinamide phosphate.</text>
</comment>
<keyword evidence="13 14" id="KW-0342">GTP-binding</keyword>
<evidence type="ECO:0000256" key="16">
    <source>
        <dbReference type="PIRSR" id="PIRSR006135-2"/>
    </source>
</evidence>
<dbReference type="AlphaFoldDB" id="A0A2S6NDF2"/>
<feature type="active site" description="GMP-histidine intermediate" evidence="15">
    <location>
        <position position="52"/>
    </location>
</feature>
<comment type="caution">
    <text evidence="17">The sequence shown here is derived from an EMBL/GenBank/DDBJ whole genome shotgun (WGS) entry which is preliminary data.</text>
</comment>
<dbReference type="OrthoDB" id="9788370at2"/>
<dbReference type="UniPathway" id="UPA00148">
    <property type="reaction ID" value="UER00236"/>
</dbReference>
<evidence type="ECO:0000256" key="4">
    <source>
        <dbReference type="ARBA" id="ARBA00003889"/>
    </source>
</evidence>
<evidence type="ECO:0000256" key="2">
    <source>
        <dbReference type="ARBA" id="ARBA00000711"/>
    </source>
</evidence>
<evidence type="ECO:0000256" key="8">
    <source>
        <dbReference type="ARBA" id="ARBA00022573"/>
    </source>
</evidence>
<evidence type="ECO:0000256" key="13">
    <source>
        <dbReference type="ARBA" id="ARBA00023134"/>
    </source>
</evidence>
<proteinExistence type="inferred from homology"/>
<evidence type="ECO:0000256" key="10">
    <source>
        <dbReference type="ARBA" id="ARBA00022741"/>
    </source>
</evidence>
<comment type="pathway">
    <text evidence="6 14">Cofactor biosynthesis; adenosylcobalamin biosynthesis; adenosylcobalamin from cob(II)yrinate a,c-diamide: step 5/7.</text>
</comment>
<dbReference type="GO" id="GO:0005524">
    <property type="term" value="F:ATP binding"/>
    <property type="evidence" value="ECO:0007669"/>
    <property type="project" value="UniProtKB-UniRule"/>
</dbReference>
<dbReference type="Proteomes" id="UP000239089">
    <property type="component" value="Unassembled WGS sequence"/>
</dbReference>
<evidence type="ECO:0000313" key="17">
    <source>
        <dbReference type="EMBL" id="PPQ32637.1"/>
    </source>
</evidence>
<organism evidence="17 18">
    <name type="scientific">Rhodoblastus sphagnicola</name>
    <dbReference type="NCBI Taxonomy" id="333368"/>
    <lineage>
        <taxon>Bacteria</taxon>
        <taxon>Pseudomonadati</taxon>
        <taxon>Pseudomonadota</taxon>
        <taxon>Alphaproteobacteria</taxon>
        <taxon>Hyphomicrobiales</taxon>
        <taxon>Rhodoblastaceae</taxon>
        <taxon>Rhodoblastus</taxon>
    </lineage>
</organism>
<dbReference type="Pfam" id="PF02283">
    <property type="entry name" value="CobU"/>
    <property type="match status" value="1"/>
</dbReference>
<dbReference type="GO" id="GO:0008820">
    <property type="term" value="F:cobinamide phosphate guanylyltransferase activity"/>
    <property type="evidence" value="ECO:0007669"/>
    <property type="project" value="UniProtKB-UniRule"/>
</dbReference>
<comment type="catalytic activity">
    <reaction evidence="2 14">
        <text>adenosylcob(III)inamide phosphate + GTP + H(+) = adenosylcob(III)inamide-GDP + diphosphate</text>
        <dbReference type="Rhea" id="RHEA:22712"/>
        <dbReference type="ChEBI" id="CHEBI:15378"/>
        <dbReference type="ChEBI" id="CHEBI:33019"/>
        <dbReference type="ChEBI" id="CHEBI:37565"/>
        <dbReference type="ChEBI" id="CHEBI:58502"/>
        <dbReference type="ChEBI" id="CHEBI:60487"/>
        <dbReference type="EC" id="2.7.7.62"/>
    </reaction>
</comment>
<feature type="binding site" evidence="16">
    <location>
        <begin position="9"/>
        <end position="16"/>
    </location>
    <ligand>
        <name>GTP</name>
        <dbReference type="ChEBI" id="CHEBI:37565"/>
    </ligand>
</feature>
<dbReference type="RefSeq" id="WP_104506732.1">
    <property type="nucleotide sequence ID" value="NZ_JACIGC010000052.1"/>
</dbReference>
<evidence type="ECO:0000256" key="11">
    <source>
        <dbReference type="ARBA" id="ARBA00022777"/>
    </source>
</evidence>
<reference evidence="17 18" key="1">
    <citation type="journal article" date="2018" name="Arch. Microbiol.">
        <title>New insights into the metabolic potential of the phototrophic purple bacterium Rhodopila globiformis DSM 161(T) from its draft genome sequence and evidence for a vanadium-dependent nitrogenase.</title>
        <authorList>
            <person name="Imhoff J.F."/>
            <person name="Rahn T."/>
            <person name="Kunzel S."/>
            <person name="Neulinger S.C."/>
        </authorList>
    </citation>
    <scope>NUCLEOTIDE SEQUENCE [LARGE SCALE GENOMIC DNA]</scope>
    <source>
        <strain evidence="17 18">DSM 16996</strain>
    </source>
</reference>
<evidence type="ECO:0000256" key="7">
    <source>
        <dbReference type="ARBA" id="ARBA00007490"/>
    </source>
</evidence>
<dbReference type="InterPro" id="IPR027417">
    <property type="entry name" value="P-loop_NTPase"/>
</dbReference>
<dbReference type="PIRSF" id="PIRSF006135">
    <property type="entry name" value="CobU"/>
    <property type="match status" value="1"/>
</dbReference>
<feature type="binding site" evidence="16">
    <location>
        <begin position="53"/>
        <end position="56"/>
    </location>
    <ligand>
        <name>GTP</name>
        <dbReference type="ChEBI" id="CHEBI:37565"/>
    </ligand>
</feature>
<dbReference type="PANTHER" id="PTHR34848">
    <property type="match status" value="1"/>
</dbReference>
<dbReference type="GO" id="GO:0005525">
    <property type="term" value="F:GTP binding"/>
    <property type="evidence" value="ECO:0007669"/>
    <property type="project" value="UniProtKB-UniRule"/>
</dbReference>
<evidence type="ECO:0000256" key="1">
    <source>
        <dbReference type="ARBA" id="ARBA00000312"/>
    </source>
</evidence>
<keyword evidence="11 14" id="KW-0418">Kinase</keyword>
<evidence type="ECO:0000256" key="15">
    <source>
        <dbReference type="PIRSR" id="PIRSR006135-1"/>
    </source>
</evidence>
<evidence type="ECO:0000256" key="3">
    <source>
        <dbReference type="ARBA" id="ARBA00001522"/>
    </source>
</evidence>
<comment type="catalytic activity">
    <reaction evidence="3">
        <text>adenosylcob(III)inamide + GTP = adenosylcob(III)inamide phosphate + GDP + H(+)</text>
        <dbReference type="Rhea" id="RHEA:15765"/>
        <dbReference type="ChEBI" id="CHEBI:2480"/>
        <dbReference type="ChEBI" id="CHEBI:15378"/>
        <dbReference type="ChEBI" id="CHEBI:37565"/>
        <dbReference type="ChEBI" id="CHEBI:58189"/>
        <dbReference type="ChEBI" id="CHEBI:58502"/>
        <dbReference type="EC" id="2.7.1.156"/>
    </reaction>
</comment>
<comment type="catalytic activity">
    <reaction evidence="1 14">
        <text>adenosylcob(III)inamide + ATP = adenosylcob(III)inamide phosphate + ADP + H(+)</text>
        <dbReference type="Rhea" id="RHEA:15769"/>
        <dbReference type="ChEBI" id="CHEBI:2480"/>
        <dbReference type="ChEBI" id="CHEBI:15378"/>
        <dbReference type="ChEBI" id="CHEBI:30616"/>
        <dbReference type="ChEBI" id="CHEBI:58502"/>
        <dbReference type="ChEBI" id="CHEBI:456216"/>
        <dbReference type="EC" id="2.7.1.156"/>
    </reaction>
</comment>
<keyword evidence="8 14" id="KW-0169">Cobalamin biosynthesis</keyword>
<feature type="binding site" evidence="16">
    <location>
        <position position="86"/>
    </location>
    <ligand>
        <name>GTP</name>
        <dbReference type="ChEBI" id="CHEBI:37565"/>
    </ligand>
</feature>
<dbReference type="PANTHER" id="PTHR34848:SF1">
    <property type="entry name" value="BIFUNCTIONAL ADENOSYLCOBALAMIN BIOSYNTHESIS PROTEIN COBU"/>
    <property type="match status" value="1"/>
</dbReference>
<dbReference type="InterPro" id="IPR003203">
    <property type="entry name" value="CobU/CobP"/>
</dbReference>
<evidence type="ECO:0000256" key="5">
    <source>
        <dbReference type="ARBA" id="ARBA00004692"/>
    </source>
</evidence>
<feature type="binding site" evidence="16">
    <location>
        <position position="64"/>
    </location>
    <ligand>
        <name>GTP</name>
        <dbReference type="ChEBI" id="CHEBI:37565"/>
    </ligand>
</feature>
<dbReference type="EC" id="2.7.1.156" evidence="14"/>